<name>A0ABQ4G9W9_9ACTN</name>
<dbReference type="Pfam" id="PF01547">
    <property type="entry name" value="SBP_bac_1"/>
    <property type="match status" value="1"/>
</dbReference>
<proteinExistence type="predicted"/>
<accession>A0ABQ4G9W9</accession>
<dbReference type="EMBL" id="BOOC01000048">
    <property type="protein sequence ID" value="GIH43883.1"/>
    <property type="molecule type" value="Genomic_DNA"/>
</dbReference>
<sequence>MRNVGAISLGAVLALALAGCGGGSEDSGAAGGPQTISFLTHWGPEQVTALKAAAAAFHTKNPDVTVDIRAVPFANLLSTLRTQGASPNGPTIAGIYDLWLPELVRDGLAAPAPAGVAADVKAGWPGNTVDDVTKQGQVRGYPNEVDLYALNYNKKLFADAGITAPPKTWDELVADAAKLTRRDGGKVTQQGFGVITSWASGAVHPWLSLVNSNGGGLLDGSTPKLDDPKVVAAAQLYADLVKSGATQPSMSGANANTTGPYLDNFVNGKTGMIIMANWWQSALKQAMGDRYSDVGVAPVPVGPDGTASSGVSYSWLTMVNGKASPAKQDAAWKFLQFLNGAESGKGGSSAMGDILMSMGILPSRTGDLTAHKADLSDPFIAAYVAELPNAKPFPTVLGGEAMSQAVQKHIENVVFGKETAQQAMTAAQKEVTDILTKAGA</sequence>
<feature type="signal peptide" evidence="1">
    <location>
        <begin position="1"/>
        <end position="18"/>
    </location>
</feature>
<dbReference type="PANTHER" id="PTHR43649:SF12">
    <property type="entry name" value="DIACETYLCHITOBIOSE BINDING PROTEIN DASA"/>
    <property type="match status" value="1"/>
</dbReference>
<dbReference type="Gene3D" id="3.40.190.10">
    <property type="entry name" value="Periplasmic binding protein-like II"/>
    <property type="match status" value="1"/>
</dbReference>
<dbReference type="InterPro" id="IPR050490">
    <property type="entry name" value="Bact_solute-bd_prot1"/>
</dbReference>
<feature type="chain" id="PRO_5047363147" evidence="1">
    <location>
        <begin position="19"/>
        <end position="440"/>
    </location>
</feature>
<dbReference type="InterPro" id="IPR006059">
    <property type="entry name" value="SBP"/>
</dbReference>
<comment type="caution">
    <text evidence="2">The sequence shown here is derived from an EMBL/GenBank/DDBJ whole genome shotgun (WGS) entry which is preliminary data.</text>
</comment>
<protein>
    <submittedName>
        <fullName evidence="2">Sugar ABC transporter substrate-binding protein</fullName>
    </submittedName>
</protein>
<dbReference type="PANTHER" id="PTHR43649">
    <property type="entry name" value="ARABINOSE-BINDING PROTEIN-RELATED"/>
    <property type="match status" value="1"/>
</dbReference>
<dbReference type="PROSITE" id="PS51257">
    <property type="entry name" value="PROKAR_LIPOPROTEIN"/>
    <property type="match status" value="1"/>
</dbReference>
<evidence type="ECO:0000313" key="2">
    <source>
        <dbReference type="EMBL" id="GIH43883.1"/>
    </source>
</evidence>
<gene>
    <name evidence="2" type="ORF">Mco01_68830</name>
</gene>
<dbReference type="SUPFAM" id="SSF53850">
    <property type="entry name" value="Periplasmic binding protein-like II"/>
    <property type="match status" value="1"/>
</dbReference>
<organism evidence="2 3">
    <name type="scientific">Microbispora corallina</name>
    <dbReference type="NCBI Taxonomy" id="83302"/>
    <lineage>
        <taxon>Bacteria</taxon>
        <taxon>Bacillati</taxon>
        <taxon>Actinomycetota</taxon>
        <taxon>Actinomycetes</taxon>
        <taxon>Streptosporangiales</taxon>
        <taxon>Streptosporangiaceae</taxon>
        <taxon>Microbispora</taxon>
    </lineage>
</organism>
<reference evidence="2 3" key="1">
    <citation type="submission" date="2021-01" db="EMBL/GenBank/DDBJ databases">
        <title>Whole genome shotgun sequence of Microbispora corallina NBRC 16416.</title>
        <authorList>
            <person name="Komaki H."/>
            <person name="Tamura T."/>
        </authorList>
    </citation>
    <scope>NUCLEOTIDE SEQUENCE [LARGE SCALE GENOMIC DNA]</scope>
    <source>
        <strain evidence="2 3">NBRC 16416</strain>
    </source>
</reference>
<evidence type="ECO:0000256" key="1">
    <source>
        <dbReference type="SAM" id="SignalP"/>
    </source>
</evidence>
<evidence type="ECO:0000313" key="3">
    <source>
        <dbReference type="Proteomes" id="UP000603904"/>
    </source>
</evidence>
<dbReference type="Proteomes" id="UP000603904">
    <property type="component" value="Unassembled WGS sequence"/>
</dbReference>
<keyword evidence="3" id="KW-1185">Reference proteome</keyword>
<keyword evidence="1" id="KW-0732">Signal</keyword>